<dbReference type="Gene3D" id="3.20.20.80">
    <property type="entry name" value="Glycosidases"/>
    <property type="match status" value="1"/>
</dbReference>
<comment type="similarity">
    <text evidence="4 12">Belongs to the glycosyl hydrolase 30 family.</text>
</comment>
<evidence type="ECO:0000256" key="4">
    <source>
        <dbReference type="ARBA" id="ARBA00005382"/>
    </source>
</evidence>
<proteinExistence type="inferred from homology"/>
<evidence type="ECO:0000256" key="11">
    <source>
        <dbReference type="ARBA" id="ARBA00051345"/>
    </source>
</evidence>
<dbReference type="AlphaFoldDB" id="A0A1I7RIX0"/>
<evidence type="ECO:0000256" key="1">
    <source>
        <dbReference type="ARBA" id="ARBA00001013"/>
    </source>
</evidence>
<dbReference type="GO" id="GO:0042391">
    <property type="term" value="P:regulation of membrane potential"/>
    <property type="evidence" value="ECO:0007669"/>
    <property type="project" value="UniProtKB-ARBA"/>
</dbReference>
<evidence type="ECO:0000259" key="14">
    <source>
        <dbReference type="Pfam" id="PF02055"/>
    </source>
</evidence>
<evidence type="ECO:0000256" key="6">
    <source>
        <dbReference type="ARBA" id="ARBA00022729"/>
    </source>
</evidence>
<comment type="catalytic activity">
    <reaction evidence="10">
        <text>a beta-D-glucosylceramide + H2O = an N-acyl-sphingoid base + D-glucose</text>
        <dbReference type="Rhea" id="RHEA:81447"/>
        <dbReference type="ChEBI" id="CHEBI:4167"/>
        <dbReference type="ChEBI" id="CHEBI:15377"/>
        <dbReference type="ChEBI" id="CHEBI:83264"/>
        <dbReference type="ChEBI" id="CHEBI:83273"/>
    </reaction>
    <physiologicalReaction direction="left-to-right" evidence="10">
        <dbReference type="Rhea" id="RHEA:81448"/>
    </physiologicalReaction>
</comment>
<dbReference type="SUPFAM" id="SSF51011">
    <property type="entry name" value="Glycosyl hydrolase domain"/>
    <property type="match status" value="1"/>
</dbReference>
<dbReference type="EMBL" id="CAJFCV020000004">
    <property type="protein sequence ID" value="CAG9119148.1"/>
    <property type="molecule type" value="Genomic_DNA"/>
</dbReference>
<keyword evidence="6 13" id="KW-0732">Signal</keyword>
<dbReference type="Proteomes" id="UP000659654">
    <property type="component" value="Unassembled WGS sequence"/>
</dbReference>
<dbReference type="GO" id="GO:0008202">
    <property type="term" value="P:steroid metabolic process"/>
    <property type="evidence" value="ECO:0007669"/>
    <property type="project" value="UniProtKB-ARBA"/>
</dbReference>
<sequence length="527" mass="59829">MDLLQISLIACLFAAVSSANAQPCAQKIGRAPSYIACACNTTYCDQIPNVTTLKNGQFAVLETDEDGKRGELKLGNIGEKLTVKTGNEKIIIRLDPKTTYQEILGFGAAFTDSVGVNLRSLSNELQQSILEQYFGKNGIGYTLGRVPIASTDFSWGEYSYLDKEDDFDLRTFNLTKEDFDLKISFIKRAEQLLGRPLNLVASPWSAPAWMKTNGKMIHGGRLSGRCPGKYYETWGKYYIRFFEEYHKNGLDFWGLTTLNEPSSGRIPFYPWQSMYMSPEDLRSFINVYLGPNMKANQVTKDVKIMVNDDNVHNLPDYVQNVFDDSETAKYVDGIAIHWYHNDFSNLERLRETNKRWPNKFVLSTEACAGAELFDKGPVLGMWQRGVRYVRDIIDTLSRNAIGWIDWNLCLNMEGGPTFVDNRVDSPILVDAEKGEYYKQPMFYAMAHFSKFVTPGSHRTHHDVAGLPEKSKLGSIAFTTPEGKRVLVLNNENDFKAFDIQIKDPAGSESIYYTIERNSFVTIVWNKH</sequence>
<dbReference type="EC" id="3.2.1.45" evidence="5 12"/>
<dbReference type="GO" id="GO:0016758">
    <property type="term" value="F:hexosyltransferase activity"/>
    <property type="evidence" value="ECO:0007669"/>
    <property type="project" value="UniProtKB-ARBA"/>
</dbReference>
<dbReference type="GO" id="GO:0016241">
    <property type="term" value="P:regulation of macroautophagy"/>
    <property type="evidence" value="ECO:0007669"/>
    <property type="project" value="UniProtKB-ARBA"/>
</dbReference>
<dbReference type="GO" id="GO:0032006">
    <property type="term" value="P:regulation of TOR signaling"/>
    <property type="evidence" value="ECO:0007669"/>
    <property type="project" value="UniProtKB-ARBA"/>
</dbReference>
<dbReference type="GO" id="GO:0005774">
    <property type="term" value="C:vacuolar membrane"/>
    <property type="evidence" value="ECO:0007669"/>
    <property type="project" value="UniProtKB-ARBA"/>
</dbReference>
<dbReference type="InterPro" id="IPR017853">
    <property type="entry name" value="GH"/>
</dbReference>
<dbReference type="Proteomes" id="UP000095284">
    <property type="component" value="Unplaced"/>
</dbReference>
<evidence type="ECO:0000256" key="12">
    <source>
        <dbReference type="RuleBase" id="RU361188"/>
    </source>
</evidence>
<dbReference type="GO" id="GO:0006680">
    <property type="term" value="P:glucosylceramide catabolic process"/>
    <property type="evidence" value="ECO:0007669"/>
    <property type="project" value="UniProtKB-ARBA"/>
</dbReference>
<dbReference type="GO" id="GO:0006066">
    <property type="term" value="P:alcohol metabolic process"/>
    <property type="evidence" value="ECO:0007669"/>
    <property type="project" value="UniProtKB-ARBA"/>
</dbReference>
<feature type="domain" description="Glycosyl hydrolase family 30 TIM-barrel" evidence="14">
    <location>
        <begin position="103"/>
        <end position="452"/>
    </location>
</feature>
<evidence type="ECO:0000313" key="19">
    <source>
        <dbReference type="Proteomes" id="UP000659654"/>
    </source>
</evidence>
<dbReference type="InterPro" id="IPR033453">
    <property type="entry name" value="Glyco_hydro_30_TIM-barrel"/>
</dbReference>
<dbReference type="PANTHER" id="PTHR11069">
    <property type="entry name" value="GLUCOSYLCERAMIDASE"/>
    <property type="match status" value="1"/>
</dbReference>
<dbReference type="OrthoDB" id="2160638at2759"/>
<evidence type="ECO:0000256" key="3">
    <source>
        <dbReference type="ARBA" id="ARBA00004991"/>
    </source>
</evidence>
<comment type="catalytic activity">
    <reaction evidence="1">
        <text>a beta-D-glucosyl-(1&lt;-&gt;1')-N-acylsphing-4-enine + H2O = an N-acylsphing-4-enine + D-glucose</text>
        <dbReference type="Rhea" id="RHEA:13269"/>
        <dbReference type="ChEBI" id="CHEBI:4167"/>
        <dbReference type="ChEBI" id="CHEBI:15377"/>
        <dbReference type="ChEBI" id="CHEBI:22801"/>
        <dbReference type="ChEBI" id="CHEBI:52639"/>
        <dbReference type="EC" id="3.2.1.45"/>
    </reaction>
    <physiologicalReaction direction="left-to-right" evidence="1">
        <dbReference type="Rhea" id="RHEA:13270"/>
    </physiologicalReaction>
</comment>
<evidence type="ECO:0000313" key="16">
    <source>
        <dbReference type="EMBL" id="CAD5228539.1"/>
    </source>
</evidence>
<dbReference type="GO" id="GO:0005102">
    <property type="term" value="F:signaling receptor binding"/>
    <property type="evidence" value="ECO:0007669"/>
    <property type="project" value="UniProtKB-ARBA"/>
</dbReference>
<comment type="pathway">
    <text evidence="3">Sphingolipid metabolism.</text>
</comment>
<organism evidence="18 20">
    <name type="scientific">Bursaphelenchus xylophilus</name>
    <name type="common">Pinewood nematode worm</name>
    <name type="synonym">Aphelenchoides xylophilus</name>
    <dbReference type="NCBI Taxonomy" id="6326"/>
    <lineage>
        <taxon>Eukaryota</taxon>
        <taxon>Metazoa</taxon>
        <taxon>Ecdysozoa</taxon>
        <taxon>Nematoda</taxon>
        <taxon>Chromadorea</taxon>
        <taxon>Rhabditida</taxon>
        <taxon>Tylenchina</taxon>
        <taxon>Tylenchomorpha</taxon>
        <taxon>Aphelenchoidea</taxon>
        <taxon>Aphelenchoididae</taxon>
        <taxon>Bursaphelenchus</taxon>
    </lineage>
</organism>
<dbReference type="GO" id="GO:0007040">
    <property type="term" value="P:lysosome organization"/>
    <property type="evidence" value="ECO:0007669"/>
    <property type="project" value="UniProtKB-ARBA"/>
</dbReference>
<evidence type="ECO:0000313" key="18">
    <source>
        <dbReference type="Proteomes" id="UP000095284"/>
    </source>
</evidence>
<dbReference type="InterPro" id="IPR013780">
    <property type="entry name" value="Glyco_hydro_b"/>
</dbReference>
<keyword evidence="19" id="KW-1185">Reference proteome</keyword>
<evidence type="ECO:0000256" key="5">
    <source>
        <dbReference type="ARBA" id="ARBA00012658"/>
    </source>
</evidence>
<dbReference type="Pfam" id="PF02055">
    <property type="entry name" value="Glyco_hydro_30"/>
    <property type="match status" value="1"/>
</dbReference>
<name>A0A1I7RIX0_BURXY</name>
<evidence type="ECO:0000256" key="7">
    <source>
        <dbReference type="ARBA" id="ARBA00022801"/>
    </source>
</evidence>
<dbReference type="GO" id="GO:0006914">
    <property type="term" value="P:autophagy"/>
    <property type="evidence" value="ECO:0007669"/>
    <property type="project" value="UniProtKB-ARBA"/>
</dbReference>
<dbReference type="FunFam" id="3.20.20.80:FF:000030">
    <property type="entry name" value="Lysosomal acid glucosylceramidase"/>
    <property type="match status" value="1"/>
</dbReference>
<comment type="pathway">
    <text evidence="2">Lipid metabolism; sphingolipid metabolism.</text>
</comment>
<dbReference type="SUPFAM" id="SSF51445">
    <property type="entry name" value="(Trans)glycosidases"/>
    <property type="match status" value="1"/>
</dbReference>
<feature type="domain" description="Glycosyl hydrolase family 30 beta sandwich" evidence="15">
    <location>
        <begin position="468"/>
        <end position="522"/>
    </location>
</feature>
<dbReference type="EMBL" id="CAJFDI010000004">
    <property type="protein sequence ID" value="CAD5228539.1"/>
    <property type="molecule type" value="Genomic_DNA"/>
</dbReference>
<dbReference type="GO" id="GO:0010605">
    <property type="term" value="P:negative regulation of macromolecule metabolic process"/>
    <property type="evidence" value="ECO:0007669"/>
    <property type="project" value="UniProtKB-ARBA"/>
</dbReference>
<reference evidence="20" key="1">
    <citation type="submission" date="2016-11" db="UniProtKB">
        <authorList>
            <consortium name="WormBaseParasite"/>
        </authorList>
    </citation>
    <scope>IDENTIFICATION</scope>
</reference>
<dbReference type="GO" id="GO:0030163">
    <property type="term" value="P:protein catabolic process"/>
    <property type="evidence" value="ECO:0007669"/>
    <property type="project" value="UniProtKB-ARBA"/>
</dbReference>
<evidence type="ECO:0000256" key="13">
    <source>
        <dbReference type="SAM" id="SignalP"/>
    </source>
</evidence>
<keyword evidence="9 12" id="KW-0443">Lipid metabolism</keyword>
<dbReference type="InterPro" id="IPR033452">
    <property type="entry name" value="GH30_C"/>
</dbReference>
<feature type="signal peptide" evidence="13">
    <location>
        <begin position="1"/>
        <end position="21"/>
    </location>
</feature>
<dbReference type="PANTHER" id="PTHR11069:SF23">
    <property type="entry name" value="LYSOSOMAL ACID GLUCOSYLCERAMIDASE"/>
    <property type="match status" value="1"/>
</dbReference>
<evidence type="ECO:0000313" key="17">
    <source>
        <dbReference type="EMBL" id="CAG9119148.1"/>
    </source>
</evidence>
<dbReference type="WBParaSite" id="BXY_0065200.1">
    <property type="protein sequence ID" value="BXY_0065200.1"/>
    <property type="gene ID" value="BXY_0065200"/>
</dbReference>
<evidence type="ECO:0000256" key="9">
    <source>
        <dbReference type="ARBA" id="ARBA00023098"/>
    </source>
</evidence>
<dbReference type="Pfam" id="PF17189">
    <property type="entry name" value="Glyco_hydro_30C"/>
    <property type="match status" value="1"/>
</dbReference>
<dbReference type="Gene3D" id="2.60.40.1180">
    <property type="entry name" value="Golgi alpha-mannosidase II"/>
    <property type="match status" value="1"/>
</dbReference>
<dbReference type="GO" id="GO:0005764">
    <property type="term" value="C:lysosome"/>
    <property type="evidence" value="ECO:0007669"/>
    <property type="project" value="UniProtKB-ARBA"/>
</dbReference>
<protein>
    <recommendedName>
        <fullName evidence="5 12">Glucosylceramidase</fullName>
        <ecNumber evidence="5 12">3.2.1.45</ecNumber>
    </recommendedName>
</protein>
<keyword evidence="12" id="KW-0326">Glycosidase</keyword>
<evidence type="ECO:0000256" key="10">
    <source>
        <dbReference type="ARBA" id="ARBA00050474"/>
    </source>
</evidence>
<feature type="chain" id="PRO_5035399412" description="Glucosylceramidase" evidence="13">
    <location>
        <begin position="22"/>
        <end position="527"/>
    </location>
</feature>
<dbReference type="PRINTS" id="PR00843">
    <property type="entry name" value="GLHYDRLASE30"/>
</dbReference>
<comment type="catalytic activity">
    <reaction evidence="11">
        <text>an N-acyl-1-beta-D-glucosyl-15-methylhexadecasphing-4-enine + H2O = an N-acyl-15-methylhexadecasphing-4-enine + D-glucose</text>
        <dbReference type="Rhea" id="RHEA:34755"/>
        <dbReference type="ChEBI" id="CHEBI:4167"/>
        <dbReference type="ChEBI" id="CHEBI:15377"/>
        <dbReference type="ChEBI" id="CHEBI:70815"/>
        <dbReference type="ChEBI" id="CHEBI:70846"/>
    </reaction>
    <physiologicalReaction direction="left-to-right" evidence="11">
        <dbReference type="Rhea" id="RHEA:34756"/>
    </physiologicalReaction>
</comment>
<dbReference type="eggNOG" id="KOG2566">
    <property type="taxonomic scope" value="Eukaryota"/>
</dbReference>
<reference evidence="17" key="2">
    <citation type="submission" date="2020-08" db="EMBL/GenBank/DDBJ databases">
        <authorList>
            <person name="Kikuchi T."/>
        </authorList>
    </citation>
    <scope>NUCLEOTIDE SEQUENCE</scope>
    <source>
        <strain evidence="16">Ka4C1</strain>
    </source>
</reference>
<keyword evidence="8 12" id="KW-0746">Sphingolipid metabolism</keyword>
<dbReference type="GO" id="GO:0004348">
    <property type="term" value="F:glucosylceramidase activity"/>
    <property type="evidence" value="ECO:0007669"/>
    <property type="project" value="UniProtKB-EC"/>
</dbReference>
<evidence type="ECO:0000256" key="2">
    <source>
        <dbReference type="ARBA" id="ARBA00004760"/>
    </source>
</evidence>
<dbReference type="InterPro" id="IPR001139">
    <property type="entry name" value="Glyco_hydro_30"/>
</dbReference>
<evidence type="ECO:0000259" key="15">
    <source>
        <dbReference type="Pfam" id="PF17189"/>
    </source>
</evidence>
<dbReference type="Proteomes" id="UP000582659">
    <property type="component" value="Unassembled WGS sequence"/>
</dbReference>
<keyword evidence="7 12" id="KW-0378">Hydrolase</keyword>
<dbReference type="SMR" id="A0A1I7RIX0"/>
<accession>A0A1I7RIX0</accession>
<evidence type="ECO:0000256" key="8">
    <source>
        <dbReference type="ARBA" id="ARBA00022919"/>
    </source>
</evidence>
<dbReference type="GO" id="GO:0051246">
    <property type="term" value="P:regulation of protein metabolic process"/>
    <property type="evidence" value="ECO:0007669"/>
    <property type="project" value="UniProtKB-ARBA"/>
</dbReference>
<evidence type="ECO:0000313" key="20">
    <source>
        <dbReference type="WBParaSite" id="BXY_0065200.1"/>
    </source>
</evidence>
<gene>
    <name evidence="16" type="ORF">BXYJ_LOCUS10495</name>
</gene>